<protein>
    <submittedName>
        <fullName evidence="2">Zinc finger protein 862-like</fullName>
    </submittedName>
</protein>
<dbReference type="GeneID" id="102808815"/>
<accession>A0ABM0LVV2</accession>
<dbReference type="Proteomes" id="UP000694865">
    <property type="component" value="Unplaced"/>
</dbReference>
<evidence type="ECO:0000313" key="1">
    <source>
        <dbReference type="Proteomes" id="UP000694865"/>
    </source>
</evidence>
<keyword evidence="1" id="KW-1185">Reference proteome</keyword>
<proteinExistence type="predicted"/>
<name>A0ABM0LVV2_SACKO</name>
<sequence>MDSILKIVCQVGCYGILVDDMTDISVVEQMISFIQLFNPIKGSVETAFLFIKNVLSESDSADAKTLCACLCNKLEELNLDVKKMKGMVSDGASMMLGKKNGLAAKLKAINSHIVFVHCVCHRLALACTDTIVSLKYIQEVELIVTQLWKMFENSPKKMAQFLKTQEELHAIKLSSVESRSTIKKN</sequence>
<evidence type="ECO:0000313" key="2">
    <source>
        <dbReference type="RefSeq" id="XP_006811893.1"/>
    </source>
</evidence>
<gene>
    <name evidence="2" type="primary">LOC102808815</name>
</gene>
<reference evidence="2" key="1">
    <citation type="submission" date="2025-08" db="UniProtKB">
        <authorList>
            <consortium name="RefSeq"/>
        </authorList>
    </citation>
    <scope>IDENTIFICATION</scope>
    <source>
        <tissue evidence="2">Testes</tissue>
    </source>
</reference>
<dbReference type="RefSeq" id="XP_006811893.1">
    <property type="nucleotide sequence ID" value="XM_006811830.1"/>
</dbReference>
<dbReference type="PANTHER" id="PTHR46880:SF5">
    <property type="entry name" value="DUF4371 DOMAIN-CONTAINING PROTEIN"/>
    <property type="match status" value="1"/>
</dbReference>
<organism evidence="1 2">
    <name type="scientific">Saccoglossus kowalevskii</name>
    <name type="common">Acorn worm</name>
    <dbReference type="NCBI Taxonomy" id="10224"/>
    <lineage>
        <taxon>Eukaryota</taxon>
        <taxon>Metazoa</taxon>
        <taxon>Hemichordata</taxon>
        <taxon>Enteropneusta</taxon>
        <taxon>Harrimaniidae</taxon>
        <taxon>Saccoglossus</taxon>
    </lineage>
</organism>
<dbReference type="PANTHER" id="PTHR46880">
    <property type="entry name" value="RAS-ASSOCIATING DOMAIN-CONTAINING PROTEIN"/>
    <property type="match status" value="1"/>
</dbReference>